<evidence type="ECO:0008006" key="3">
    <source>
        <dbReference type="Google" id="ProtNLM"/>
    </source>
</evidence>
<name>A0A3R9PK06_9CREN</name>
<proteinExistence type="predicted"/>
<dbReference type="AlphaFoldDB" id="A0A3R9PK06"/>
<accession>A0A3R9PK06</accession>
<keyword evidence="2" id="KW-1185">Reference proteome</keyword>
<gene>
    <name evidence="1" type="ORF">D6D85_06060</name>
</gene>
<evidence type="ECO:0000313" key="1">
    <source>
        <dbReference type="EMBL" id="RSN75539.1"/>
    </source>
</evidence>
<dbReference type="Proteomes" id="UP000277582">
    <property type="component" value="Unassembled WGS sequence"/>
</dbReference>
<reference evidence="1 2" key="1">
    <citation type="submission" date="2018-10" db="EMBL/GenBank/DDBJ databases">
        <title>Co-occurring genomic capacity for anaerobic methane metabolism and dissimilatory sulfite reduction discovered in the Korarchaeota.</title>
        <authorList>
            <person name="Mckay L.J."/>
            <person name="Dlakic M."/>
            <person name="Fields M.W."/>
            <person name="Delmont T.O."/>
            <person name="Eren A.M."/>
            <person name="Jay Z.J."/>
            <person name="Klingelsmith K.B."/>
            <person name="Rusch D.B."/>
            <person name="Inskeep W.P."/>
        </authorList>
    </citation>
    <scope>NUCLEOTIDE SEQUENCE [LARGE SCALE GENOMIC DNA]</scope>
    <source>
        <strain evidence="1 2">MDKW</strain>
    </source>
</reference>
<sequence length="402" mass="44259">MPILNISACPPTAGYVGAVYKQGISESEVISYLNESGIASKVNSGYFSFSPYFNESLRAIYVEIGFYEEGAPIKAYIFPGSKYTLLLVETDFNLNKGPLIYAESLLSGLLSPEKIVNESGSPNNWNPPVPYAVWSKLEKGVDLDVKVVRCGYMYSKLRKPEINRIGVVANGIDYNLSFSIIKKIEEKGLKVDYLGCSEESILKASKYRVVIFLGGHLAPITGKFVLPLLKNRSAYLEENGWLIFPGRWGTGGTFIVIAGSDRYMTRKAAEEFLKGWADTIVRMVKEGEEVSLTFNSTFHIAIESHGGCGLLEESRLLLKAEGNYIRAIYEEGHSDPCSKFYIADYSVENGEIRIELQRVSTSLICVQCIGVITANISIGPLPPGSYKVCINGICGSVSISKY</sequence>
<comment type="caution">
    <text evidence="1">The sequence shown here is derived from an EMBL/GenBank/DDBJ whole genome shotgun (WGS) entry which is preliminary data.</text>
</comment>
<protein>
    <recommendedName>
        <fullName evidence="3">S-layer protein C-terminal domain-containing protein</fullName>
    </recommendedName>
</protein>
<organism evidence="1 2">
    <name type="scientific">Candidatus Methanodesulfokora washburnensis</name>
    <dbReference type="NCBI Taxonomy" id="2478471"/>
    <lineage>
        <taxon>Archaea</taxon>
        <taxon>Thermoproteota</taxon>
        <taxon>Candidatus Korarchaeia</taxon>
        <taxon>Candidatus Korarchaeia incertae sedis</taxon>
        <taxon>Candidatus Methanodesulfokora</taxon>
    </lineage>
</organism>
<evidence type="ECO:0000313" key="2">
    <source>
        <dbReference type="Proteomes" id="UP000277582"/>
    </source>
</evidence>
<dbReference type="EMBL" id="RCOS01000073">
    <property type="protein sequence ID" value="RSN75539.1"/>
    <property type="molecule type" value="Genomic_DNA"/>
</dbReference>